<feature type="transmembrane region" description="Helical" evidence="8">
    <location>
        <begin position="290"/>
        <end position="310"/>
    </location>
</feature>
<feature type="transmembrane region" description="Helical" evidence="8">
    <location>
        <begin position="203"/>
        <end position="223"/>
    </location>
</feature>
<dbReference type="FunFam" id="1.20.1740.10:FF:000001">
    <property type="entry name" value="Amino acid permease"/>
    <property type="match status" value="1"/>
</dbReference>
<keyword evidence="6 8" id="KW-1133">Transmembrane helix</keyword>
<keyword evidence="5" id="KW-0029">Amino-acid transport</keyword>
<dbReference type="AlphaFoldDB" id="A0A6G4U0N3"/>
<evidence type="ECO:0000256" key="2">
    <source>
        <dbReference type="ARBA" id="ARBA00008583"/>
    </source>
</evidence>
<feature type="transmembrane region" description="Helical" evidence="8">
    <location>
        <begin position="131"/>
        <end position="149"/>
    </location>
</feature>
<gene>
    <name evidence="10" type="ORF">G5C51_13650</name>
</gene>
<dbReference type="InterPro" id="IPR004840">
    <property type="entry name" value="Amino_acid_permease_CS"/>
</dbReference>
<feature type="transmembrane region" description="Helical" evidence="8">
    <location>
        <begin position="364"/>
        <end position="385"/>
    </location>
</feature>
<dbReference type="Gene3D" id="1.20.1740.10">
    <property type="entry name" value="Amino acid/polyamine transporter I"/>
    <property type="match status" value="1"/>
</dbReference>
<evidence type="ECO:0000259" key="9">
    <source>
        <dbReference type="Pfam" id="PF00324"/>
    </source>
</evidence>
<accession>A0A6G4U0N3</accession>
<comment type="similarity">
    <text evidence="2">Belongs to the amino acid-polyamine-organocation (APC) superfamily. Amino acid transporter (AAT) (TC 2.A.3.1) family.</text>
</comment>
<feature type="transmembrane region" description="Helical" evidence="8">
    <location>
        <begin position="23"/>
        <end position="44"/>
    </location>
</feature>
<dbReference type="RefSeq" id="WP_165236903.1">
    <property type="nucleotide sequence ID" value="NZ_JAAKZV010000047.1"/>
</dbReference>
<feature type="transmembrane region" description="Helical" evidence="8">
    <location>
        <begin position="100"/>
        <end position="125"/>
    </location>
</feature>
<dbReference type="EMBL" id="JAAKZV010000047">
    <property type="protein sequence ID" value="NGN64938.1"/>
    <property type="molecule type" value="Genomic_DNA"/>
</dbReference>
<protein>
    <submittedName>
        <fullName evidence="10">Amino acid permease</fullName>
    </submittedName>
</protein>
<dbReference type="PANTHER" id="PTHR43495">
    <property type="entry name" value="GABA PERMEASE"/>
    <property type="match status" value="1"/>
</dbReference>
<feature type="transmembrane region" description="Helical" evidence="8">
    <location>
        <begin position="244"/>
        <end position="265"/>
    </location>
</feature>
<dbReference type="GO" id="GO:0016020">
    <property type="term" value="C:membrane"/>
    <property type="evidence" value="ECO:0007669"/>
    <property type="project" value="UniProtKB-SubCell"/>
</dbReference>
<evidence type="ECO:0000256" key="7">
    <source>
        <dbReference type="ARBA" id="ARBA00023136"/>
    </source>
</evidence>
<sequence length="460" mass="48697">MKTTAPPESQAQALPHRLKQRHLTMLALGGALGSGLFLGSGAALQAAGPAIILSYLLAGGLVLLVMRMMGEMSAAYPSSGSFSTHAERALGRWAGFTVGWLYWILLVVVLAIEATAAAGFVHAWFPDAPQWALVLLFVVVFTALNLRGVRFFGESEFWFAAIKVAAVIGFLILGVLAICGVFSDVPGGLSNLTDNGGFTPKGWDGVSAGLLMVIFSFGGLEAATIAAGEAEDPERSIAKAVRSAVLRILLFYVGSMIVIAALLPWDKVNPAASPYATVLDMIGIPGTGRLIEVIAVIALLSALNANIYGASRMIYSLADRGQAPKALLKVSGEGVPQAAVLASVAFCYVAVLLNVYWPDTIFKFLANAVGALLLIVWFMVAVSQLRLRRKLEREDPARLAVKMWGFPYLTWIAMAGMVALTALMLTDSANRNNLMCAGIVTVVVAGASVVVDKRRAEAAR</sequence>
<dbReference type="Proteomes" id="UP000481583">
    <property type="component" value="Unassembled WGS sequence"/>
</dbReference>
<evidence type="ECO:0000313" key="10">
    <source>
        <dbReference type="EMBL" id="NGN64938.1"/>
    </source>
</evidence>
<evidence type="ECO:0000256" key="8">
    <source>
        <dbReference type="SAM" id="Phobius"/>
    </source>
</evidence>
<evidence type="ECO:0000313" key="11">
    <source>
        <dbReference type="Proteomes" id="UP000481583"/>
    </source>
</evidence>
<dbReference type="PANTHER" id="PTHR43495:SF5">
    <property type="entry name" value="GAMMA-AMINOBUTYRIC ACID PERMEASE"/>
    <property type="match status" value="1"/>
</dbReference>
<feature type="transmembrane region" description="Helical" evidence="8">
    <location>
        <begin position="338"/>
        <end position="358"/>
    </location>
</feature>
<evidence type="ECO:0000256" key="6">
    <source>
        <dbReference type="ARBA" id="ARBA00022989"/>
    </source>
</evidence>
<evidence type="ECO:0000256" key="5">
    <source>
        <dbReference type="ARBA" id="ARBA00022970"/>
    </source>
</evidence>
<dbReference type="GO" id="GO:0055085">
    <property type="term" value="P:transmembrane transport"/>
    <property type="evidence" value="ECO:0007669"/>
    <property type="project" value="InterPro"/>
</dbReference>
<feature type="transmembrane region" description="Helical" evidence="8">
    <location>
        <begin position="161"/>
        <end position="183"/>
    </location>
</feature>
<organism evidence="10 11">
    <name type="scientific">Streptomyces coryli</name>
    <dbReference type="NCBI Taxonomy" id="1128680"/>
    <lineage>
        <taxon>Bacteria</taxon>
        <taxon>Bacillati</taxon>
        <taxon>Actinomycetota</taxon>
        <taxon>Actinomycetes</taxon>
        <taxon>Kitasatosporales</taxon>
        <taxon>Streptomycetaceae</taxon>
        <taxon>Streptomyces</taxon>
    </lineage>
</organism>
<dbReference type="InterPro" id="IPR004841">
    <property type="entry name" value="AA-permease/SLC12A_dom"/>
</dbReference>
<proteinExistence type="inferred from homology"/>
<feature type="transmembrane region" description="Helical" evidence="8">
    <location>
        <begin position="50"/>
        <end position="69"/>
    </location>
</feature>
<feature type="transmembrane region" description="Helical" evidence="8">
    <location>
        <begin position="406"/>
        <end position="426"/>
    </location>
</feature>
<feature type="transmembrane region" description="Helical" evidence="8">
    <location>
        <begin position="432"/>
        <end position="451"/>
    </location>
</feature>
<evidence type="ECO:0000256" key="3">
    <source>
        <dbReference type="ARBA" id="ARBA00022448"/>
    </source>
</evidence>
<name>A0A6G4U0N3_9ACTN</name>
<comment type="subcellular location">
    <subcellularLocation>
        <location evidence="1">Membrane</location>
        <topology evidence="1">Multi-pass membrane protein</topology>
    </subcellularLocation>
</comment>
<dbReference type="PIRSF" id="PIRSF006060">
    <property type="entry name" value="AA_transporter"/>
    <property type="match status" value="1"/>
</dbReference>
<comment type="caution">
    <text evidence="10">The sequence shown here is derived from an EMBL/GenBank/DDBJ whole genome shotgun (WGS) entry which is preliminary data.</text>
</comment>
<feature type="domain" description="Amino acid permease/ SLC12A" evidence="9">
    <location>
        <begin position="22"/>
        <end position="427"/>
    </location>
</feature>
<evidence type="ECO:0000256" key="4">
    <source>
        <dbReference type="ARBA" id="ARBA00022692"/>
    </source>
</evidence>
<keyword evidence="4 8" id="KW-0812">Transmembrane</keyword>
<keyword evidence="7 8" id="KW-0472">Membrane</keyword>
<keyword evidence="3" id="KW-0813">Transport</keyword>
<keyword evidence="11" id="KW-1185">Reference proteome</keyword>
<evidence type="ECO:0000256" key="1">
    <source>
        <dbReference type="ARBA" id="ARBA00004141"/>
    </source>
</evidence>
<dbReference type="PROSITE" id="PS00218">
    <property type="entry name" value="AMINO_ACID_PERMEASE_1"/>
    <property type="match status" value="1"/>
</dbReference>
<reference evidence="10 11" key="1">
    <citation type="submission" date="2020-02" db="EMBL/GenBank/DDBJ databases">
        <title>Whole-genome analyses of novel actinobacteria.</title>
        <authorList>
            <person name="Sahin N."/>
        </authorList>
    </citation>
    <scope>NUCLEOTIDE SEQUENCE [LARGE SCALE GENOMIC DNA]</scope>
    <source>
        <strain evidence="10 11">A7024</strain>
    </source>
</reference>
<dbReference type="Pfam" id="PF00324">
    <property type="entry name" value="AA_permease"/>
    <property type="match status" value="1"/>
</dbReference>
<dbReference type="GO" id="GO:0006865">
    <property type="term" value="P:amino acid transport"/>
    <property type="evidence" value="ECO:0007669"/>
    <property type="project" value="UniProtKB-KW"/>
</dbReference>